<comment type="similarity">
    <text evidence="9 11">Belongs to the DnaJ family.</text>
</comment>
<dbReference type="PANTHER" id="PTHR43096:SF48">
    <property type="entry name" value="CHAPERONE PROTEIN DNAJ"/>
    <property type="match status" value="1"/>
</dbReference>
<dbReference type="InterPro" id="IPR012724">
    <property type="entry name" value="DnaJ"/>
</dbReference>
<keyword evidence="3 11" id="KW-0479">Metal-binding</keyword>
<name>A0A2V1K574_9ACTO</name>
<comment type="subcellular location">
    <subcellularLocation>
        <location evidence="11">Cytoplasm</location>
    </subcellularLocation>
</comment>
<dbReference type="FunFam" id="2.10.230.10:FF:000002">
    <property type="entry name" value="Molecular chaperone DnaJ"/>
    <property type="match status" value="1"/>
</dbReference>
<dbReference type="SUPFAM" id="SSF46565">
    <property type="entry name" value="Chaperone J-domain"/>
    <property type="match status" value="1"/>
</dbReference>
<dbReference type="SUPFAM" id="SSF49493">
    <property type="entry name" value="HSP40/DnaJ peptide-binding domain"/>
    <property type="match status" value="2"/>
</dbReference>
<gene>
    <name evidence="11 15" type="primary">dnaJ</name>
    <name evidence="15" type="ORF">DD236_06215</name>
</gene>
<dbReference type="SUPFAM" id="SSF57938">
    <property type="entry name" value="DnaJ/Hsp40 cysteine-rich domain"/>
    <property type="match status" value="1"/>
</dbReference>
<keyword evidence="2 11" id="KW-0235">DNA replication</keyword>
<evidence type="ECO:0000256" key="12">
    <source>
        <dbReference type="PROSITE-ProRule" id="PRU00546"/>
    </source>
</evidence>
<feature type="binding site" evidence="11">
    <location>
        <position position="143"/>
    </location>
    <ligand>
        <name>Zn(2+)</name>
        <dbReference type="ChEBI" id="CHEBI:29105"/>
        <label>1</label>
    </ligand>
</feature>
<evidence type="ECO:0000313" key="15">
    <source>
        <dbReference type="EMBL" id="PWF26452.1"/>
    </source>
</evidence>
<dbReference type="CDD" id="cd10747">
    <property type="entry name" value="DnaJ_C"/>
    <property type="match status" value="1"/>
</dbReference>
<feature type="binding site" evidence="11">
    <location>
        <position position="197"/>
    </location>
    <ligand>
        <name>Zn(2+)</name>
        <dbReference type="ChEBI" id="CHEBI:29105"/>
        <label>1</label>
    </ligand>
</feature>
<dbReference type="PRINTS" id="PR00625">
    <property type="entry name" value="JDOMAIN"/>
</dbReference>
<dbReference type="Pfam" id="PF00684">
    <property type="entry name" value="DnaJ_CXXCXGXG"/>
    <property type="match status" value="1"/>
</dbReference>
<dbReference type="GO" id="GO:0051082">
    <property type="term" value="F:unfolded protein binding"/>
    <property type="evidence" value="ECO:0007669"/>
    <property type="project" value="UniProtKB-UniRule"/>
</dbReference>
<keyword evidence="4 11" id="KW-0677">Repeat</keyword>
<feature type="binding site" evidence="11">
    <location>
        <position position="157"/>
    </location>
    <ligand>
        <name>Zn(2+)</name>
        <dbReference type="ChEBI" id="CHEBI:29105"/>
        <label>2</label>
    </ligand>
</feature>
<feature type="binding site" evidence="11">
    <location>
        <position position="160"/>
    </location>
    <ligand>
        <name>Zn(2+)</name>
        <dbReference type="ChEBI" id="CHEBI:29105"/>
        <label>2</label>
    </ligand>
</feature>
<feature type="binding site" evidence="11">
    <location>
        <position position="183"/>
    </location>
    <ligand>
        <name>Zn(2+)</name>
        <dbReference type="ChEBI" id="CHEBI:29105"/>
        <label>2</label>
    </ligand>
</feature>
<evidence type="ECO:0000256" key="4">
    <source>
        <dbReference type="ARBA" id="ARBA00022737"/>
    </source>
</evidence>
<evidence type="ECO:0000256" key="7">
    <source>
        <dbReference type="ARBA" id="ARBA00023016"/>
    </source>
</evidence>
<dbReference type="GO" id="GO:0042026">
    <property type="term" value="P:protein refolding"/>
    <property type="evidence" value="ECO:0007669"/>
    <property type="project" value="TreeGrafter"/>
</dbReference>
<dbReference type="FunFam" id="2.60.260.20:FF:000005">
    <property type="entry name" value="Chaperone protein dnaJ 1, mitochondrial"/>
    <property type="match status" value="1"/>
</dbReference>
<dbReference type="NCBIfam" id="NF008035">
    <property type="entry name" value="PRK10767.1"/>
    <property type="match status" value="1"/>
</dbReference>
<evidence type="ECO:0000256" key="9">
    <source>
        <dbReference type="ARBA" id="ARBA00061004"/>
    </source>
</evidence>
<dbReference type="InterPro" id="IPR001623">
    <property type="entry name" value="DnaJ_domain"/>
</dbReference>
<dbReference type="Proteomes" id="UP000245283">
    <property type="component" value="Unassembled WGS sequence"/>
</dbReference>
<evidence type="ECO:0000313" key="16">
    <source>
        <dbReference type="Proteomes" id="UP000245283"/>
    </source>
</evidence>
<organism evidence="15 16">
    <name type="scientific">Ancrocorticia populi</name>
    <dbReference type="NCBI Taxonomy" id="2175228"/>
    <lineage>
        <taxon>Bacteria</taxon>
        <taxon>Bacillati</taxon>
        <taxon>Actinomycetota</taxon>
        <taxon>Actinomycetes</taxon>
        <taxon>Actinomycetales</taxon>
        <taxon>Actinomycetaceae</taxon>
        <taxon>Ancrocorticia</taxon>
    </lineage>
</organism>
<dbReference type="Gene3D" id="2.10.230.10">
    <property type="entry name" value="Heat shock protein DnaJ, cysteine-rich domain"/>
    <property type="match status" value="1"/>
</dbReference>
<keyword evidence="8 11" id="KW-0143">Chaperone</keyword>
<dbReference type="GO" id="GO:0005524">
    <property type="term" value="F:ATP binding"/>
    <property type="evidence" value="ECO:0007669"/>
    <property type="project" value="InterPro"/>
</dbReference>
<dbReference type="AlphaFoldDB" id="A0A2V1K574"/>
<evidence type="ECO:0000259" key="13">
    <source>
        <dbReference type="PROSITE" id="PS50076"/>
    </source>
</evidence>
<dbReference type="GO" id="GO:0008270">
    <property type="term" value="F:zinc ion binding"/>
    <property type="evidence" value="ECO:0007669"/>
    <property type="project" value="UniProtKB-UniRule"/>
</dbReference>
<evidence type="ECO:0000256" key="10">
    <source>
        <dbReference type="ARBA" id="ARBA00067609"/>
    </source>
</evidence>
<keyword evidence="7 11" id="KW-0346">Stress response</keyword>
<proteinExistence type="inferred from homology"/>
<keyword evidence="16" id="KW-1185">Reference proteome</keyword>
<accession>A0A2V1K574</accession>
<sequence length="375" mass="39513">MADYYATLGVNRDASQEEIKKAYRKLARKLHPDVAGPEGAEQFKAVNEAYDVLSNQEQRKLYDMGGEEALHGGGGAGFGGFQDIFDTFFGGMGGGMGGGQRGPVPRGRRGQDALVSATLDLEEVVFGCEKSISHTLAGECPTCHGTCAAPGTEPIPCDQCNGTGSVQRVTNSLFGQMVSQSVCPKCHGHGTVIVTPCSECAGEGRVRVTKSTKVKVPAGVEEGMRIRLSGQGNAGVEGGPAGDLFVEVRINQDPVFQRAADDLQCELQVPMTSASLGTTVTIDTFDGPQDIEIPAGTPSGHVIVLSGLGVGRLHRGGRGDLKVAVAVKTPTKLDEAQRALLEQLAQMRGEQQPTARLVQQNSSIFSKLKDKFAGR</sequence>
<dbReference type="GO" id="GO:0009408">
    <property type="term" value="P:response to heat"/>
    <property type="evidence" value="ECO:0007669"/>
    <property type="project" value="InterPro"/>
</dbReference>
<evidence type="ECO:0000256" key="2">
    <source>
        <dbReference type="ARBA" id="ARBA00022705"/>
    </source>
</evidence>
<dbReference type="SMART" id="SM00271">
    <property type="entry name" value="DnaJ"/>
    <property type="match status" value="1"/>
</dbReference>
<dbReference type="InterPro" id="IPR001305">
    <property type="entry name" value="HSP_DnaJ_Cys-rich_dom"/>
</dbReference>
<keyword evidence="5 11" id="KW-0863">Zinc-finger</keyword>
<dbReference type="GO" id="GO:0006260">
    <property type="term" value="P:DNA replication"/>
    <property type="evidence" value="ECO:0007669"/>
    <property type="project" value="UniProtKB-KW"/>
</dbReference>
<dbReference type="HAMAP" id="MF_01152">
    <property type="entry name" value="DnaJ"/>
    <property type="match status" value="1"/>
</dbReference>
<evidence type="ECO:0000256" key="11">
    <source>
        <dbReference type="HAMAP-Rule" id="MF_01152"/>
    </source>
</evidence>
<dbReference type="PROSITE" id="PS51188">
    <property type="entry name" value="ZF_CR"/>
    <property type="match status" value="1"/>
</dbReference>
<reference evidence="16" key="1">
    <citation type="submission" date="2018-05" db="EMBL/GenBank/DDBJ databases">
        <authorList>
            <person name="Li Y."/>
        </authorList>
    </citation>
    <scope>NUCLEOTIDE SEQUENCE [LARGE SCALE GENOMIC DNA]</scope>
    <source>
        <strain evidence="16">sk1b4</strain>
    </source>
</reference>
<comment type="caution">
    <text evidence="11">Lacks conserved residue(s) required for the propagation of feature annotation.</text>
</comment>
<comment type="function">
    <text evidence="11">Participates actively in the response to hyperosmotic and heat shock by preventing the aggregation of stress-denatured proteins and by disaggregating proteins, also in an autonomous, DnaK-independent fashion. Unfolded proteins bind initially to DnaJ; upon interaction with the DnaJ-bound protein, DnaK hydrolyzes its bound ATP, resulting in the formation of a stable complex. GrpE releases ADP from DnaK; ATP binding to DnaK triggers the release of the substrate protein, thus completing the reaction cycle. Several rounds of ATP-dependent interactions between DnaJ, DnaK and GrpE are required for fully efficient folding. Also involved, together with DnaK and GrpE, in the DNA replication of plasmids through activation of initiation proteins.</text>
</comment>
<dbReference type="InterPro" id="IPR002939">
    <property type="entry name" value="DnaJ_C"/>
</dbReference>
<feature type="binding site" evidence="11">
    <location>
        <position position="140"/>
    </location>
    <ligand>
        <name>Zn(2+)</name>
        <dbReference type="ChEBI" id="CHEBI:29105"/>
        <label>1</label>
    </ligand>
</feature>
<dbReference type="InterPro" id="IPR008971">
    <property type="entry name" value="HSP40/DnaJ_pept-bd"/>
</dbReference>
<feature type="domain" description="CR-type" evidence="14">
    <location>
        <begin position="127"/>
        <end position="209"/>
    </location>
</feature>
<evidence type="ECO:0000256" key="3">
    <source>
        <dbReference type="ARBA" id="ARBA00022723"/>
    </source>
</evidence>
<dbReference type="PANTHER" id="PTHR43096">
    <property type="entry name" value="DNAJ HOMOLOG 1, MITOCHONDRIAL-RELATED"/>
    <property type="match status" value="1"/>
</dbReference>
<dbReference type="InterPro" id="IPR036869">
    <property type="entry name" value="J_dom_sf"/>
</dbReference>
<comment type="domain">
    <text evidence="11">The J domain is necessary and sufficient to stimulate DnaK ATPase activity. Zinc center 1 plays an important role in the autonomous, DnaK-independent chaperone activity of DnaJ. Zinc center 2 is essential for interaction with DnaK and for DnaJ activity.</text>
</comment>
<comment type="cofactor">
    <cofactor evidence="11">
        <name>Zn(2+)</name>
        <dbReference type="ChEBI" id="CHEBI:29105"/>
    </cofactor>
    <text evidence="11">Binds 2 Zn(2+) ions per monomer.</text>
</comment>
<dbReference type="InterPro" id="IPR036410">
    <property type="entry name" value="HSP_DnaJ_Cys-rich_dom_sf"/>
</dbReference>
<dbReference type="PROSITE" id="PS50076">
    <property type="entry name" value="DNAJ_2"/>
    <property type="match status" value="1"/>
</dbReference>
<protein>
    <recommendedName>
        <fullName evidence="10 11">Chaperone protein DnaJ</fullName>
    </recommendedName>
</protein>
<evidence type="ECO:0000256" key="6">
    <source>
        <dbReference type="ARBA" id="ARBA00022833"/>
    </source>
</evidence>
<comment type="subunit">
    <text evidence="11">Homodimer.</text>
</comment>
<dbReference type="Gene3D" id="1.10.287.110">
    <property type="entry name" value="DnaJ domain"/>
    <property type="match status" value="1"/>
</dbReference>
<keyword evidence="1 11" id="KW-0963">Cytoplasm</keyword>
<dbReference type="Gene3D" id="2.60.260.20">
    <property type="entry name" value="Urease metallochaperone UreE, N-terminal domain"/>
    <property type="match status" value="2"/>
</dbReference>
<dbReference type="GO" id="GO:0005737">
    <property type="term" value="C:cytoplasm"/>
    <property type="evidence" value="ECO:0007669"/>
    <property type="project" value="UniProtKB-SubCell"/>
</dbReference>
<dbReference type="CDD" id="cd06257">
    <property type="entry name" value="DnaJ"/>
    <property type="match status" value="1"/>
</dbReference>
<dbReference type="NCBIfam" id="TIGR02349">
    <property type="entry name" value="DnaJ_bact"/>
    <property type="match status" value="1"/>
</dbReference>
<dbReference type="RefSeq" id="WP_109093525.1">
    <property type="nucleotide sequence ID" value="NZ_CAMELQ010000023.1"/>
</dbReference>
<evidence type="ECO:0000256" key="1">
    <source>
        <dbReference type="ARBA" id="ARBA00022490"/>
    </source>
</evidence>
<feature type="binding site" evidence="11">
    <location>
        <position position="200"/>
    </location>
    <ligand>
        <name>Zn(2+)</name>
        <dbReference type="ChEBI" id="CHEBI:29105"/>
        <label>1</label>
    </ligand>
</feature>
<evidence type="ECO:0000256" key="5">
    <source>
        <dbReference type="ARBA" id="ARBA00022771"/>
    </source>
</evidence>
<keyword evidence="6 11" id="KW-0862">Zinc</keyword>
<comment type="caution">
    <text evidence="15">The sequence shown here is derived from an EMBL/GenBank/DDBJ whole genome shotgun (WGS) entry which is preliminary data.</text>
</comment>
<dbReference type="InterPro" id="IPR018253">
    <property type="entry name" value="DnaJ_domain_CS"/>
</dbReference>
<feature type="zinc finger region" description="CR-type" evidence="12">
    <location>
        <begin position="127"/>
        <end position="209"/>
    </location>
</feature>
<evidence type="ECO:0000256" key="8">
    <source>
        <dbReference type="ARBA" id="ARBA00023186"/>
    </source>
</evidence>
<dbReference type="OrthoDB" id="9779889at2"/>
<dbReference type="CDD" id="cd10719">
    <property type="entry name" value="DnaJ_zf"/>
    <property type="match status" value="1"/>
</dbReference>
<feature type="domain" description="J" evidence="13">
    <location>
        <begin position="3"/>
        <end position="66"/>
    </location>
</feature>
<evidence type="ECO:0000259" key="14">
    <source>
        <dbReference type="PROSITE" id="PS51188"/>
    </source>
</evidence>
<dbReference type="Pfam" id="PF01556">
    <property type="entry name" value="DnaJ_C"/>
    <property type="match status" value="1"/>
</dbReference>
<dbReference type="GO" id="GO:0031072">
    <property type="term" value="F:heat shock protein binding"/>
    <property type="evidence" value="ECO:0007669"/>
    <property type="project" value="InterPro"/>
</dbReference>
<feature type="binding site" evidence="11">
    <location>
        <position position="186"/>
    </location>
    <ligand>
        <name>Zn(2+)</name>
        <dbReference type="ChEBI" id="CHEBI:29105"/>
        <label>2</label>
    </ligand>
</feature>
<dbReference type="EMBL" id="QETB01000003">
    <property type="protein sequence ID" value="PWF26452.1"/>
    <property type="molecule type" value="Genomic_DNA"/>
</dbReference>
<dbReference type="PROSITE" id="PS00636">
    <property type="entry name" value="DNAJ_1"/>
    <property type="match status" value="1"/>
</dbReference>
<dbReference type="Pfam" id="PF00226">
    <property type="entry name" value="DnaJ"/>
    <property type="match status" value="1"/>
</dbReference>